<name>A0A3P6P6S0_ANISI</name>
<accession>A0A3P6P6S0</accession>
<protein>
    <submittedName>
        <fullName evidence="1">Uncharacterized protein</fullName>
    </submittedName>
</protein>
<dbReference type="EMBL" id="UYRR01009343">
    <property type="protein sequence ID" value="VDK24843.1"/>
    <property type="molecule type" value="Genomic_DNA"/>
</dbReference>
<sequence>MTGTRFIAFKTPLSHDFFVNRGDDFNEEDVFEVDTIMSYVSWFCFH</sequence>
<evidence type="ECO:0000313" key="1">
    <source>
        <dbReference type="EMBL" id="VDK24843.1"/>
    </source>
</evidence>
<dbReference type="Proteomes" id="UP000267096">
    <property type="component" value="Unassembled WGS sequence"/>
</dbReference>
<dbReference type="AlphaFoldDB" id="A0A3P6P6S0"/>
<organism evidence="1 2">
    <name type="scientific">Anisakis simplex</name>
    <name type="common">Herring worm</name>
    <dbReference type="NCBI Taxonomy" id="6269"/>
    <lineage>
        <taxon>Eukaryota</taxon>
        <taxon>Metazoa</taxon>
        <taxon>Ecdysozoa</taxon>
        <taxon>Nematoda</taxon>
        <taxon>Chromadorea</taxon>
        <taxon>Rhabditida</taxon>
        <taxon>Spirurina</taxon>
        <taxon>Ascaridomorpha</taxon>
        <taxon>Ascaridoidea</taxon>
        <taxon>Anisakidae</taxon>
        <taxon>Anisakis</taxon>
        <taxon>Anisakis simplex complex</taxon>
    </lineage>
</organism>
<gene>
    <name evidence="1" type="ORF">ASIM_LOCUS4999</name>
</gene>
<reference evidence="1 2" key="1">
    <citation type="submission" date="2018-11" db="EMBL/GenBank/DDBJ databases">
        <authorList>
            <consortium name="Pathogen Informatics"/>
        </authorList>
    </citation>
    <scope>NUCLEOTIDE SEQUENCE [LARGE SCALE GENOMIC DNA]</scope>
</reference>
<keyword evidence="2" id="KW-1185">Reference proteome</keyword>
<evidence type="ECO:0000313" key="2">
    <source>
        <dbReference type="Proteomes" id="UP000267096"/>
    </source>
</evidence>
<proteinExistence type="predicted"/>
<dbReference type="OrthoDB" id="428974at2759"/>